<protein>
    <recommendedName>
        <fullName evidence="5">Aladin seven-bladed propeller domain-containing protein</fullName>
    </recommendedName>
</protein>
<evidence type="ECO:0000256" key="2">
    <source>
        <dbReference type="ARBA" id="ARBA00022737"/>
    </source>
</evidence>
<dbReference type="SUPFAM" id="SSF50978">
    <property type="entry name" value="WD40 repeat-like"/>
    <property type="match status" value="1"/>
</dbReference>
<dbReference type="Pfam" id="PF25460">
    <property type="entry name" value="Beta-prop_Aladin"/>
    <property type="match status" value="1"/>
</dbReference>
<feature type="repeat" description="WD" evidence="3">
    <location>
        <begin position="401"/>
        <end position="436"/>
    </location>
</feature>
<gene>
    <name evidence="6" type="ORF">TBIB3V08_LOCUS3647</name>
</gene>
<dbReference type="EMBL" id="OD565231">
    <property type="protein sequence ID" value="CAD7441173.1"/>
    <property type="molecule type" value="Genomic_DNA"/>
</dbReference>
<dbReference type="PROSITE" id="PS50294">
    <property type="entry name" value="WD_REPEATS_REGION"/>
    <property type="match status" value="1"/>
</dbReference>
<feature type="compositionally biased region" description="Polar residues" evidence="4">
    <location>
        <begin position="7"/>
        <end position="16"/>
    </location>
</feature>
<name>A0A7R9I0Q5_9NEOP</name>
<feature type="region of interest" description="Disordered" evidence="4">
    <location>
        <begin position="1"/>
        <end position="23"/>
    </location>
</feature>
<evidence type="ECO:0000256" key="4">
    <source>
        <dbReference type="SAM" id="MobiDB-lite"/>
    </source>
</evidence>
<dbReference type="PROSITE" id="PS00678">
    <property type="entry name" value="WD_REPEATS_1"/>
    <property type="match status" value="1"/>
</dbReference>
<evidence type="ECO:0000313" key="6">
    <source>
        <dbReference type="EMBL" id="CAD7441173.1"/>
    </source>
</evidence>
<dbReference type="PANTHER" id="PTHR14494">
    <property type="entry name" value="ALADIN/ADRACALIN/AAAS"/>
    <property type="match status" value="1"/>
</dbReference>
<feature type="domain" description="Aladin seven-bladed propeller" evidence="5">
    <location>
        <begin position="299"/>
        <end position="601"/>
    </location>
</feature>
<organism evidence="6">
    <name type="scientific">Timema bartmani</name>
    <dbReference type="NCBI Taxonomy" id="61472"/>
    <lineage>
        <taxon>Eukaryota</taxon>
        <taxon>Metazoa</taxon>
        <taxon>Ecdysozoa</taxon>
        <taxon>Arthropoda</taxon>
        <taxon>Hexapoda</taxon>
        <taxon>Insecta</taxon>
        <taxon>Pterygota</taxon>
        <taxon>Neoptera</taxon>
        <taxon>Polyneoptera</taxon>
        <taxon>Phasmatodea</taxon>
        <taxon>Timematodea</taxon>
        <taxon>Timematoidea</taxon>
        <taxon>Timematidae</taxon>
        <taxon>Timema</taxon>
    </lineage>
</organism>
<evidence type="ECO:0000256" key="3">
    <source>
        <dbReference type="PROSITE-ProRule" id="PRU00221"/>
    </source>
</evidence>
<evidence type="ECO:0000256" key="1">
    <source>
        <dbReference type="ARBA" id="ARBA00022574"/>
    </source>
</evidence>
<dbReference type="Gene3D" id="2.130.10.10">
    <property type="entry name" value="YVTN repeat-like/Quinoprotein amine dehydrogenase"/>
    <property type="match status" value="2"/>
</dbReference>
<dbReference type="PROSITE" id="PS50082">
    <property type="entry name" value="WD_REPEATS_2"/>
    <property type="match status" value="1"/>
</dbReference>
<dbReference type="InterPro" id="IPR036322">
    <property type="entry name" value="WD40_repeat_dom_sf"/>
</dbReference>
<dbReference type="AlphaFoldDB" id="A0A7R9I0Q5"/>
<evidence type="ECO:0000259" key="5">
    <source>
        <dbReference type="Pfam" id="PF25460"/>
    </source>
</evidence>
<dbReference type="GO" id="GO:0005643">
    <property type="term" value="C:nuclear pore"/>
    <property type="evidence" value="ECO:0007669"/>
    <property type="project" value="TreeGrafter"/>
</dbReference>
<dbReference type="InterPro" id="IPR057403">
    <property type="entry name" value="Beta-prop_Aladin"/>
</dbReference>
<accession>A0A7R9I0Q5</accession>
<reference evidence="6" key="1">
    <citation type="submission" date="2020-11" db="EMBL/GenBank/DDBJ databases">
        <authorList>
            <person name="Tran Van P."/>
        </authorList>
    </citation>
    <scope>NUCLEOTIDE SEQUENCE</scope>
</reference>
<dbReference type="InterPro" id="IPR001680">
    <property type="entry name" value="WD40_rpt"/>
</dbReference>
<dbReference type="InterPro" id="IPR019775">
    <property type="entry name" value="WD40_repeat_CS"/>
</dbReference>
<keyword evidence="2" id="KW-0677">Repeat</keyword>
<dbReference type="InterPro" id="IPR045139">
    <property type="entry name" value="Aladin"/>
</dbReference>
<dbReference type="SMART" id="SM00320">
    <property type="entry name" value="WD40"/>
    <property type="match status" value="4"/>
</dbReference>
<sequence length="627" mass="69614">MFHGESFTHSARTSGSKGHVMDGGGPKCKVPYEMLFTSWSRPTSHKMGCTLHCLSTLSCTWFDTYSKLRLRTLSEMSRLHSFLWLNLEEVNPHLRGGRVENHLGKTTPSSPDRDWNLDLPVLGSRAQHGWRFIEIINNMSVRGLKPSWGQYQNPRRTCLIENMCSLDNFPRLPPEGEIVVCEMNGQVHSMNYDRADAIIFTTSVSSHPKVNITKELLHTSLNRQDTRRIFLPVSENIFKRLVNICYENGLYEALETAAEPDNVAASPVVGFIATHLLRVANIFTSIRYTLHPHLRELGDNLIAAVSETRNWAHSPVRCLSWHPHCTKLALATLDDSVRIYSCDTSTRIIKCKTQRGIACVAWRPLTSLVLAVGCDKGVFVWSLDPTSMATRPTTNCATLLKRPHHTPVTGVTWSPQGDLLLTSSATDTTMYVWDVELEEFSPVRRVDGGGVNVVSWSPCSTKLFSATTGTTFRVWDTSQWTADRWNVISGRVQTACWSPCGSVVLFCTTTEPLIYSLFVTKLFSLSTPLYQEQPSELLQSALIAADLTLILTEDGHTVGGLVVSMAWDNKGCRLAVLFRDSPLVAVFRSSVTPTGANLAPCTPGYEPRSPGFNSLLVPLVFLPLGGG</sequence>
<dbReference type="GO" id="GO:0006913">
    <property type="term" value="P:nucleocytoplasmic transport"/>
    <property type="evidence" value="ECO:0007669"/>
    <property type="project" value="TreeGrafter"/>
</dbReference>
<dbReference type="PANTHER" id="PTHR14494:SF0">
    <property type="entry name" value="ALADIN"/>
    <property type="match status" value="1"/>
</dbReference>
<proteinExistence type="predicted"/>
<dbReference type="InterPro" id="IPR015943">
    <property type="entry name" value="WD40/YVTN_repeat-like_dom_sf"/>
</dbReference>
<keyword evidence="1 3" id="KW-0853">WD repeat</keyword>